<name>A0A8J3W3N5_9ACTN</name>
<feature type="region of interest" description="Disordered" evidence="4">
    <location>
        <begin position="1"/>
        <end position="25"/>
    </location>
</feature>
<proteinExistence type="inferred from homology"/>
<keyword evidence="2" id="KW-0813">Transport</keyword>
<comment type="caution">
    <text evidence="6">The sequence shown here is derived from an EMBL/GenBank/DDBJ whole genome shotgun (WGS) entry which is preliminary data.</text>
</comment>
<sequence>MRPVSVSAGAFPPDPGRRGRRSGRRPRPLALAAAAGLAVLLAGACGTGRPDSILDRETLVVGVKPDQPGLGMKVGEGRYEGFDVDVATEVARRIGAPRVEFVTVLSSNRQRFIEEGKVDMVVATYSITPVNRSKVTFAGPYYVAHQDTLVRAEDKDVDNVRDLKDRRLCQAAGSNSWRRVKEERQIAVRLVPAATYSECLDKLRDKAVDAVSTDDLILAGFSAETGSAFRIVNAPFTDERLGIGMRKGDLDGCEAVNRALTAMYQDGTAGKLLRKWFGASGLELNFSVPQFEGCA</sequence>
<dbReference type="SUPFAM" id="SSF53850">
    <property type="entry name" value="Periplasmic binding protein-like II"/>
    <property type="match status" value="1"/>
</dbReference>
<evidence type="ECO:0000313" key="6">
    <source>
        <dbReference type="EMBL" id="GIH73996.1"/>
    </source>
</evidence>
<dbReference type="CDD" id="cd13690">
    <property type="entry name" value="PBP2_GluB"/>
    <property type="match status" value="1"/>
</dbReference>
<keyword evidence="7" id="KW-1185">Reference proteome</keyword>
<feature type="domain" description="Solute-binding protein family 3/N-terminal" evidence="5">
    <location>
        <begin position="58"/>
        <end position="280"/>
    </location>
</feature>
<dbReference type="AlphaFoldDB" id="A0A8J3W3N5"/>
<dbReference type="InterPro" id="IPR001638">
    <property type="entry name" value="Solute-binding_3/MltF_N"/>
</dbReference>
<dbReference type="GO" id="GO:0030288">
    <property type="term" value="C:outer membrane-bounded periplasmic space"/>
    <property type="evidence" value="ECO:0007669"/>
    <property type="project" value="TreeGrafter"/>
</dbReference>
<evidence type="ECO:0000256" key="4">
    <source>
        <dbReference type="SAM" id="MobiDB-lite"/>
    </source>
</evidence>
<reference evidence="6 7" key="1">
    <citation type="submission" date="2021-01" db="EMBL/GenBank/DDBJ databases">
        <title>Whole genome shotgun sequence of Planobispora longispora NBRC 13918.</title>
        <authorList>
            <person name="Komaki H."/>
            <person name="Tamura T."/>
        </authorList>
    </citation>
    <scope>NUCLEOTIDE SEQUENCE [LARGE SCALE GENOMIC DNA]</scope>
    <source>
        <strain evidence="6 7">NBRC 13918</strain>
    </source>
</reference>
<dbReference type="InterPro" id="IPR051455">
    <property type="entry name" value="Bact_solute-bind_prot3"/>
</dbReference>
<organism evidence="6 7">
    <name type="scientific">Planobispora longispora</name>
    <dbReference type="NCBI Taxonomy" id="28887"/>
    <lineage>
        <taxon>Bacteria</taxon>
        <taxon>Bacillati</taxon>
        <taxon>Actinomycetota</taxon>
        <taxon>Actinomycetes</taxon>
        <taxon>Streptosporangiales</taxon>
        <taxon>Streptosporangiaceae</taxon>
        <taxon>Planobispora</taxon>
    </lineage>
</organism>
<dbReference type="PANTHER" id="PTHR30085">
    <property type="entry name" value="AMINO ACID ABC TRANSPORTER PERMEASE"/>
    <property type="match status" value="1"/>
</dbReference>
<dbReference type="RefSeq" id="WP_203888739.1">
    <property type="nucleotide sequence ID" value="NZ_BOOH01000003.1"/>
</dbReference>
<accession>A0A8J3W3N5</accession>
<dbReference type="Proteomes" id="UP000616724">
    <property type="component" value="Unassembled WGS sequence"/>
</dbReference>
<dbReference type="GO" id="GO:0006865">
    <property type="term" value="P:amino acid transport"/>
    <property type="evidence" value="ECO:0007669"/>
    <property type="project" value="TreeGrafter"/>
</dbReference>
<gene>
    <name evidence="6" type="ORF">Plo01_04250</name>
</gene>
<evidence type="ECO:0000256" key="1">
    <source>
        <dbReference type="ARBA" id="ARBA00010333"/>
    </source>
</evidence>
<evidence type="ECO:0000313" key="7">
    <source>
        <dbReference type="Proteomes" id="UP000616724"/>
    </source>
</evidence>
<keyword evidence="3" id="KW-0732">Signal</keyword>
<dbReference type="GO" id="GO:0005576">
    <property type="term" value="C:extracellular region"/>
    <property type="evidence" value="ECO:0007669"/>
    <property type="project" value="TreeGrafter"/>
</dbReference>
<dbReference type="EMBL" id="BOOH01000003">
    <property type="protein sequence ID" value="GIH73996.1"/>
    <property type="molecule type" value="Genomic_DNA"/>
</dbReference>
<evidence type="ECO:0000256" key="2">
    <source>
        <dbReference type="ARBA" id="ARBA00022448"/>
    </source>
</evidence>
<evidence type="ECO:0000259" key="5">
    <source>
        <dbReference type="SMART" id="SM00062"/>
    </source>
</evidence>
<protein>
    <submittedName>
        <fullName evidence="6">Glutamate-binding protein</fullName>
    </submittedName>
</protein>
<dbReference type="SMART" id="SM00062">
    <property type="entry name" value="PBPb"/>
    <property type="match status" value="1"/>
</dbReference>
<comment type="similarity">
    <text evidence="1">Belongs to the bacterial solute-binding protein 3 family.</text>
</comment>
<evidence type="ECO:0000256" key="3">
    <source>
        <dbReference type="ARBA" id="ARBA00022729"/>
    </source>
</evidence>
<dbReference type="Pfam" id="PF00497">
    <property type="entry name" value="SBP_bac_3"/>
    <property type="match status" value="1"/>
</dbReference>
<dbReference type="PANTHER" id="PTHR30085:SF6">
    <property type="entry name" value="ABC TRANSPORTER GLUTAMINE-BINDING PROTEIN GLNH"/>
    <property type="match status" value="1"/>
</dbReference>
<dbReference type="Gene3D" id="3.40.190.10">
    <property type="entry name" value="Periplasmic binding protein-like II"/>
    <property type="match status" value="2"/>
</dbReference>